<protein>
    <submittedName>
        <fullName evidence="1">BREX system P-loop protein BrxC</fullName>
    </submittedName>
</protein>
<gene>
    <name evidence="1" type="primary">brxC</name>
    <name evidence="1" type="ORF">HUF19_16645</name>
</gene>
<dbReference type="Proteomes" id="UP001065322">
    <property type="component" value="Chromosome"/>
</dbReference>
<evidence type="ECO:0000313" key="1">
    <source>
        <dbReference type="EMBL" id="UXD88968.1"/>
    </source>
</evidence>
<proteinExistence type="predicted"/>
<organism evidence="1 2">
    <name type="scientific">Thalassolituus hydrocarboniclasticus</name>
    <dbReference type="NCBI Taxonomy" id="2742796"/>
    <lineage>
        <taxon>Bacteria</taxon>
        <taxon>Pseudomonadati</taxon>
        <taxon>Pseudomonadota</taxon>
        <taxon>Gammaproteobacteria</taxon>
        <taxon>Oceanospirillales</taxon>
        <taxon>Oceanospirillaceae</taxon>
        <taxon>Thalassolituus</taxon>
    </lineage>
</organism>
<evidence type="ECO:0000313" key="2">
    <source>
        <dbReference type="Proteomes" id="UP001065322"/>
    </source>
</evidence>
<accession>A0ABY6AEH1</accession>
<keyword evidence="2" id="KW-1185">Reference proteome</keyword>
<dbReference type="EMBL" id="CP054475">
    <property type="protein sequence ID" value="UXD88968.1"/>
    <property type="molecule type" value="Genomic_DNA"/>
</dbReference>
<reference evidence="2" key="1">
    <citation type="submission" date="2020-06" db="EMBL/GenBank/DDBJ databases">
        <title>Thalassolituus marinus alknpb1M-1, a hydrocarbon-degrading bacterium isolated from the deep-sea overlying water using an in-situ strategy from the South China Sea basin.</title>
        <authorList>
            <person name="Dong C."/>
            <person name="Chen Y."/>
            <person name="Shao Z."/>
        </authorList>
    </citation>
    <scope>NUCLEOTIDE SEQUENCE [LARGE SCALE GENOMIC DNA]</scope>
    <source>
        <strain evidence="2">alknpb1M-1</strain>
    </source>
</reference>
<dbReference type="InterPro" id="IPR027417">
    <property type="entry name" value="P-loop_NTPase"/>
</dbReference>
<dbReference type="InterPro" id="IPR047679">
    <property type="entry name" value="BREX_BrxC"/>
</dbReference>
<dbReference type="SUPFAM" id="SSF52540">
    <property type="entry name" value="P-loop containing nucleoside triphosphate hydrolases"/>
    <property type="match status" value="1"/>
</dbReference>
<sequence length="1156" mass="129376">MLNRDIYQLEPSQNRLANNGVAQVKDDLSEPALKTLRYELETFVCDGEYEAGMDKILSQYLRNLNDQHEQPGVWISGFFGSGKSHLAKMLRALWVNQSFPDGANARDIADLPQEIRDHFKELSIEAKRHGGLHAASGTLGSGANNNVRMALLNILFKSAGLPEEYHQARFIMWLKREGLFEQIKAAVEADGDKWEEEIDDLYMSTSIASALLKADSTLATDIPGMRQLLKDQYPIVTDVTNKQMVDAIIDAISVNGELPLTLIVLDEVQQYVGQDAEKAHQIQEVTETISGHSGFKNKVLFVATGQNALSGMPNLQRLMGRFPTTVQLSDTDVESVIRKVILQKKESAKPQIDSLLKTHLGEISRHLRGTRIEYHRDDEKVMLADYPLLPVRRRFWERVLRIVDTTGTVSQLRNQLKVVHEATQSTADKELGYVVPADFIYDQIANNLLQTGIISKAVSENIGRLKAGDENSQIQSRLLALILLIGKLPTDPVSDAGVRATPDMLADLLIDDLGSGKDQLRTQVPELLEDLASQGLIMAMQTQAGTEYRLQTQESAQWYDTFRQEEATLRGNMQRVENLRIDLLQKALRQQIHQVRLTQGRHVSEARQILIHTDAELPRDASEKIYAWLQDGWGNSEKDFLNEARRRPAGDPTIFIFVPARNKSELAAALIAQHAAETTLSLRGIPNTDAGKDARSAMETRKRDAEKHVETLLKEILDGVMVWQAGGADVDGNSISERVETAARASLVRLYREFDAADHAGWSKVYDRARKEGGHNALEAVNHSGDADKHPVCAQIKRYIGVSKTGKEIRDYFLAAPYGWPQDAIDGALYALLAAGVIIAKDSSGRAIKAPDLERKQITQVAFYPENVTISPVDLIKVRGVIGKWLGVQCQSGEESTRLPQMIEKARELAQRAGGEAPYPQQPDTQLFDDIARQSGNAQIKLVVEHQQALLDAQQHWQEQAQAIQVRSNDWDQLQTLLELSKDLAFYAEINKEAEAIRQNRSLLSNPNPAKPLIQQLVSKLRDAVNHHVQAYLDTHAQQLQQLQANADWQRLDDQQRQQMLAKRNLLTLPQPELSDADTIIDALNDVSLTQWSDRTDSLASKFDSARMEAVQLLQPKVQRIDLPRTTISTETELNAWLDDVKARVLNKLNDGPVTF</sequence>
<dbReference type="RefSeq" id="WP_260997651.1">
    <property type="nucleotide sequence ID" value="NZ_CP054475.1"/>
</dbReference>
<dbReference type="NCBIfam" id="NF033441">
    <property type="entry name" value="BREX_BrxC"/>
    <property type="match status" value="1"/>
</dbReference>
<name>A0ABY6AEH1_9GAMM</name>